<comment type="caution">
    <text evidence="1">The sequence shown here is derived from an EMBL/GenBank/DDBJ whole genome shotgun (WGS) entry which is preliminary data.</text>
</comment>
<dbReference type="AlphaFoldDB" id="E6LMA7"/>
<name>E6LMA7_9FIRM</name>
<gene>
    <name evidence="1" type="ORF">HMPREF0381_1092</name>
</gene>
<dbReference type="eggNOG" id="ENOG503334H">
    <property type="taxonomic scope" value="Bacteria"/>
</dbReference>
<protein>
    <submittedName>
        <fullName evidence="1">Uncharacterized protein</fullName>
    </submittedName>
</protein>
<proteinExistence type="predicted"/>
<dbReference type="Proteomes" id="UP000003434">
    <property type="component" value="Unassembled WGS sequence"/>
</dbReference>
<accession>E6LMA7</accession>
<dbReference type="RefSeq" id="WP_008750859.1">
    <property type="nucleotide sequence ID" value="NZ_GL622296.1"/>
</dbReference>
<evidence type="ECO:0000313" key="1">
    <source>
        <dbReference type="EMBL" id="EFU77002.1"/>
    </source>
</evidence>
<reference evidence="1 2" key="1">
    <citation type="submission" date="2010-12" db="EMBL/GenBank/DDBJ databases">
        <authorList>
            <person name="Muzny D."/>
            <person name="Qin X."/>
            <person name="Deng J."/>
            <person name="Jiang H."/>
            <person name="Liu Y."/>
            <person name="Qu J."/>
            <person name="Song X.-Z."/>
            <person name="Zhang L."/>
            <person name="Thornton R."/>
            <person name="Coyle M."/>
            <person name="Francisco L."/>
            <person name="Jackson L."/>
            <person name="Javaid M."/>
            <person name="Korchina V."/>
            <person name="Kovar C."/>
            <person name="Mata R."/>
            <person name="Mathew T."/>
            <person name="Ngo R."/>
            <person name="Nguyen L."/>
            <person name="Nguyen N."/>
            <person name="Okwuonu G."/>
            <person name="Ongeri F."/>
            <person name="Pham C."/>
            <person name="Simmons D."/>
            <person name="Wilczek-Boney K."/>
            <person name="Hale W."/>
            <person name="Jakkamsetti A."/>
            <person name="Pham P."/>
            <person name="Ruth R."/>
            <person name="San Lucas F."/>
            <person name="Warren J."/>
            <person name="Zhang J."/>
            <person name="Zhao Z."/>
            <person name="Zhou C."/>
            <person name="Zhu D."/>
            <person name="Lee S."/>
            <person name="Bess C."/>
            <person name="Blankenburg K."/>
            <person name="Forbes L."/>
            <person name="Fu Q."/>
            <person name="Gubbala S."/>
            <person name="Hirani K."/>
            <person name="Jayaseelan J.C."/>
            <person name="Lara F."/>
            <person name="Munidasa M."/>
            <person name="Palculict T."/>
            <person name="Patil S."/>
            <person name="Pu L.-L."/>
            <person name="Saada N."/>
            <person name="Tang L."/>
            <person name="Weissenberger G."/>
            <person name="Zhu Y."/>
            <person name="Hemphill L."/>
            <person name="Shang Y."/>
            <person name="Youmans B."/>
            <person name="Ayvaz T."/>
            <person name="Ross M."/>
            <person name="Santibanez J."/>
            <person name="Aqrawi P."/>
            <person name="Gross S."/>
            <person name="Joshi V."/>
            <person name="Fowler G."/>
            <person name="Nazareth L."/>
            <person name="Reid J."/>
            <person name="Worley K."/>
            <person name="Petrosino J."/>
            <person name="Highlander S."/>
            <person name="Gibbs R."/>
        </authorList>
    </citation>
    <scope>NUCLEOTIDE SEQUENCE [LARGE SCALE GENOMIC DNA]</scope>
    <source>
        <strain evidence="1 2">DSM 3986</strain>
    </source>
</reference>
<organism evidence="1 2">
    <name type="scientific">Lachnoanaerobaculum saburreum DSM 3986</name>
    <dbReference type="NCBI Taxonomy" id="887325"/>
    <lineage>
        <taxon>Bacteria</taxon>
        <taxon>Bacillati</taxon>
        <taxon>Bacillota</taxon>
        <taxon>Clostridia</taxon>
        <taxon>Lachnospirales</taxon>
        <taxon>Lachnospiraceae</taxon>
        <taxon>Lachnoanaerobaculum</taxon>
    </lineage>
</organism>
<sequence>MGTSKGYIPPTKPEWSNAKRAVSGFLRNRDSDSRANAIQKFGEAMNSSAAVGSTSFASAAGNVIAFAQDIRKYGLEHGLVNFGRSDLVGKSSDEILQELLYQFTNDSASIEDSLAADSLSQALENLQIDSVEQLGSVDLDILLKELVTSFVLISFDLNFDEKIGKGRTSSEKFEILNEMHSYIADELHASLHSKELEQIDLGNISAASIVQRTLKEAYDVCVRFYGEAHR</sequence>
<dbReference type="HOGENOM" id="CLU_1203612_0_0_9"/>
<evidence type="ECO:0000313" key="2">
    <source>
        <dbReference type="Proteomes" id="UP000003434"/>
    </source>
</evidence>
<dbReference type="EMBL" id="AEPW01000046">
    <property type="protein sequence ID" value="EFU77002.1"/>
    <property type="molecule type" value="Genomic_DNA"/>
</dbReference>